<organism evidence="1 2">
    <name type="scientific">Phaeosphaeria nodorum (strain SN15 / ATCC MYA-4574 / FGSC 10173)</name>
    <name type="common">Glume blotch fungus</name>
    <name type="synonym">Parastagonospora nodorum</name>
    <dbReference type="NCBI Taxonomy" id="321614"/>
    <lineage>
        <taxon>Eukaryota</taxon>
        <taxon>Fungi</taxon>
        <taxon>Dikarya</taxon>
        <taxon>Ascomycota</taxon>
        <taxon>Pezizomycotina</taxon>
        <taxon>Dothideomycetes</taxon>
        <taxon>Pleosporomycetidae</taxon>
        <taxon>Pleosporales</taxon>
        <taxon>Pleosporineae</taxon>
        <taxon>Phaeosphaeriaceae</taxon>
        <taxon>Parastagonospora</taxon>
    </lineage>
</organism>
<name>Q0U3M7_PHANO</name>
<dbReference type="EMBL" id="CH445351">
    <property type="protein sequence ID" value="EAT79084.1"/>
    <property type="molecule type" value="Genomic_DNA"/>
</dbReference>
<evidence type="ECO:0000313" key="1">
    <source>
        <dbReference type="EMBL" id="EAT79084.1"/>
    </source>
</evidence>
<dbReference type="GeneID" id="5980763"/>
<dbReference type="Proteomes" id="UP000001055">
    <property type="component" value="Unassembled WGS sequence"/>
</dbReference>
<evidence type="ECO:0000313" key="2">
    <source>
        <dbReference type="Proteomes" id="UP000001055"/>
    </source>
</evidence>
<dbReference type="InParanoid" id="Q0U3M7"/>
<gene>
    <name evidence="1" type="ORF">SNOG_13637</name>
</gene>
<dbReference type="RefSeq" id="XP_001803843.1">
    <property type="nucleotide sequence ID" value="XM_001803791.1"/>
</dbReference>
<sequence>MPYLHTTSTRESVQSSQQMQTDTIWSASSYNQDEKINTSTSVYRPFPQDVWEDSIVHWIKKHEITLHNTVLLTERKPYDAATRKSDTEVLSHWASTEAKSVSNWHPVSSTIMLFYKVTNMFFRGGPHDFTGRPPNTVPDLLHVTLVYHPETPYQTTYHVYYGRHGADELLIKHVTKMEEGDIKLHLQPYRPPPPTLIFTAQPDTANCVAAQESQTPRSPMMGPHQYSAVLQDLHLAR</sequence>
<dbReference type="AlphaFoldDB" id="Q0U3M7"/>
<proteinExistence type="predicted"/>
<accession>Q0U3M7</accession>
<reference evidence="2" key="1">
    <citation type="journal article" date="2007" name="Plant Cell">
        <title>Dothideomycete-plant interactions illuminated by genome sequencing and EST analysis of the wheat pathogen Stagonospora nodorum.</title>
        <authorList>
            <person name="Hane J.K."/>
            <person name="Lowe R.G."/>
            <person name="Solomon P.S."/>
            <person name="Tan K.C."/>
            <person name="Schoch C.L."/>
            <person name="Spatafora J.W."/>
            <person name="Crous P.W."/>
            <person name="Kodira C."/>
            <person name="Birren B.W."/>
            <person name="Galagan J.E."/>
            <person name="Torriani S.F."/>
            <person name="McDonald B.A."/>
            <person name="Oliver R.P."/>
        </authorList>
    </citation>
    <scope>NUCLEOTIDE SEQUENCE [LARGE SCALE GENOMIC DNA]</scope>
    <source>
        <strain evidence="2">SN15 / ATCC MYA-4574 / FGSC 10173</strain>
    </source>
</reference>
<protein>
    <submittedName>
        <fullName evidence="1">Uncharacterized protein</fullName>
    </submittedName>
</protein>
<dbReference type="KEGG" id="pno:SNOG_13637"/>